<accession>A0A518CK57</accession>
<dbReference type="Proteomes" id="UP000317178">
    <property type="component" value="Chromosome"/>
</dbReference>
<keyword evidence="1" id="KW-1133">Transmembrane helix</keyword>
<evidence type="ECO:0000313" key="3">
    <source>
        <dbReference type="Proteomes" id="UP000317178"/>
    </source>
</evidence>
<dbReference type="KEGG" id="plon:Pla110_13080"/>
<reference evidence="2 3" key="1">
    <citation type="submission" date="2019-02" db="EMBL/GenBank/DDBJ databases">
        <title>Deep-cultivation of Planctomycetes and their phenomic and genomic characterization uncovers novel biology.</title>
        <authorList>
            <person name="Wiegand S."/>
            <person name="Jogler M."/>
            <person name="Boedeker C."/>
            <person name="Pinto D."/>
            <person name="Vollmers J."/>
            <person name="Rivas-Marin E."/>
            <person name="Kohn T."/>
            <person name="Peeters S.H."/>
            <person name="Heuer A."/>
            <person name="Rast P."/>
            <person name="Oberbeckmann S."/>
            <person name="Bunk B."/>
            <person name="Jeske O."/>
            <person name="Meyerdierks A."/>
            <person name="Storesund J.E."/>
            <person name="Kallscheuer N."/>
            <person name="Luecker S."/>
            <person name="Lage O.M."/>
            <person name="Pohl T."/>
            <person name="Merkel B.J."/>
            <person name="Hornburger P."/>
            <person name="Mueller R.-W."/>
            <person name="Bruemmer F."/>
            <person name="Labrenz M."/>
            <person name="Spormann A.M."/>
            <person name="Op den Camp H."/>
            <person name="Overmann J."/>
            <person name="Amann R."/>
            <person name="Jetten M.S.M."/>
            <person name="Mascher T."/>
            <person name="Medema M.H."/>
            <person name="Devos D.P."/>
            <person name="Kaster A.-K."/>
            <person name="Ovreas L."/>
            <person name="Rohde M."/>
            <person name="Galperin M.Y."/>
            <person name="Jogler C."/>
        </authorList>
    </citation>
    <scope>NUCLEOTIDE SEQUENCE [LARGE SCALE GENOMIC DNA]</scope>
    <source>
        <strain evidence="2 3">Pla110</strain>
    </source>
</reference>
<evidence type="ECO:0000313" key="2">
    <source>
        <dbReference type="EMBL" id="QDU79597.1"/>
    </source>
</evidence>
<dbReference type="AlphaFoldDB" id="A0A518CK57"/>
<dbReference type="EMBL" id="CP036281">
    <property type="protein sequence ID" value="QDU79597.1"/>
    <property type="molecule type" value="Genomic_DNA"/>
</dbReference>
<dbReference type="RefSeq" id="WP_144994320.1">
    <property type="nucleotide sequence ID" value="NZ_CP036281.1"/>
</dbReference>
<keyword evidence="3" id="KW-1185">Reference proteome</keyword>
<proteinExistence type="predicted"/>
<gene>
    <name evidence="2" type="ORF">Pla110_13080</name>
</gene>
<feature type="transmembrane region" description="Helical" evidence="1">
    <location>
        <begin position="22"/>
        <end position="42"/>
    </location>
</feature>
<keyword evidence="1" id="KW-0812">Transmembrane</keyword>
<organism evidence="2 3">
    <name type="scientific">Polystyrenella longa</name>
    <dbReference type="NCBI Taxonomy" id="2528007"/>
    <lineage>
        <taxon>Bacteria</taxon>
        <taxon>Pseudomonadati</taxon>
        <taxon>Planctomycetota</taxon>
        <taxon>Planctomycetia</taxon>
        <taxon>Planctomycetales</taxon>
        <taxon>Planctomycetaceae</taxon>
        <taxon>Polystyrenella</taxon>
    </lineage>
</organism>
<sequence length="175" mass="19249">MYLIAQQYFVASPRSGVLKRTAVIAGLLFMGITVFISISFLFRQPKVISYGFIIADDFNGAFYTVPVNKPSQISEKMTYHVNGPVVEISSSENEILSTNLTKFYARRESGKKLHTLSDGSPTLGEVGVYGIHTISDGRCLYYVGIYNDAVKLQADDDVSYQAIDDLGDDGIITVP</sequence>
<protein>
    <submittedName>
        <fullName evidence="2">Uncharacterized protein</fullName>
    </submittedName>
</protein>
<name>A0A518CK57_9PLAN</name>
<keyword evidence="1" id="KW-0472">Membrane</keyword>
<evidence type="ECO:0000256" key="1">
    <source>
        <dbReference type="SAM" id="Phobius"/>
    </source>
</evidence>